<sequence>MAEHILVINPGSTSTKVAVFDGEKELFSHTVEHDKQETLAFNTAAEQMGMRHNTIKAVLKEHGMDAIKFDGIAGRGGLLAPMQGGTWNVTPAMLDDLNSARYGEHPCNLGAPIALEFAKEHGVQAYIVDPVVTDEMDSRARITGLPELPRRSVFHALSQRAAARKAAEQLGKEYAECRFLVCHMGGGVSVAAHRNGKICDVVNALEGDGPFSPERTGRLTALGVLDLVKDGTFTYEELRSRIIKTGGIWAHLGTNDLRVVEKRMAEGDAKAQLVFDALAYNIAKELSGLTPALMHLEEGECAPVVIDGIVLTGGMANSKKLVETIINNLPPLAPAIIFPAVEEMHALAGGVLRVLRGKESARDYTGTPKDLL</sequence>
<dbReference type="PANTHER" id="PTHR21060:SF3">
    <property type="entry name" value="BUTYRATE KINASE 2-RELATED"/>
    <property type="match status" value="1"/>
</dbReference>
<dbReference type="STRING" id="1560234.SP90_07340"/>
<dbReference type="Proteomes" id="UP000091979">
    <property type="component" value="Unassembled WGS sequence"/>
</dbReference>
<organism evidence="11 12">
    <name type="scientific">Halodesulfovibrio spirochaetisodalis</name>
    <dbReference type="NCBI Taxonomy" id="1560234"/>
    <lineage>
        <taxon>Bacteria</taxon>
        <taxon>Pseudomonadati</taxon>
        <taxon>Thermodesulfobacteriota</taxon>
        <taxon>Desulfovibrionia</taxon>
        <taxon>Desulfovibrionales</taxon>
        <taxon>Desulfovibrionaceae</taxon>
        <taxon>Halodesulfovibrio</taxon>
    </lineage>
</organism>
<dbReference type="EMBL" id="JXMS01000010">
    <property type="protein sequence ID" value="OBQ52386.1"/>
    <property type="molecule type" value="Genomic_DNA"/>
</dbReference>
<dbReference type="SUPFAM" id="SSF53067">
    <property type="entry name" value="Actin-like ATPase domain"/>
    <property type="match status" value="2"/>
</dbReference>
<evidence type="ECO:0000256" key="1">
    <source>
        <dbReference type="ARBA" id="ARBA00004496"/>
    </source>
</evidence>
<dbReference type="PROSITE" id="PS01076">
    <property type="entry name" value="ACETATE_KINASE_2"/>
    <property type="match status" value="1"/>
</dbReference>
<protein>
    <recommendedName>
        <fullName evidence="9">Probable butyrate kinase</fullName>
        <shortName evidence="9">BK</shortName>
        <ecNumber evidence="9">2.7.2.7</ecNumber>
    </recommendedName>
    <alternativeName>
        <fullName evidence="9">Branched-chain carboxylic acid kinase</fullName>
    </alternativeName>
</protein>
<dbReference type="PRINTS" id="PR00471">
    <property type="entry name" value="ACETATEKNASE"/>
</dbReference>
<keyword evidence="12" id="KW-1185">Reference proteome</keyword>
<evidence type="ECO:0000256" key="9">
    <source>
        <dbReference type="HAMAP-Rule" id="MF_00542"/>
    </source>
</evidence>
<keyword evidence="3 9" id="KW-0963">Cytoplasm</keyword>
<accession>A0A1B7XE06</accession>
<dbReference type="InterPro" id="IPR000890">
    <property type="entry name" value="Aliphatic_acid_kin_short-chain"/>
</dbReference>
<dbReference type="PANTHER" id="PTHR21060">
    <property type="entry name" value="ACETATE KINASE"/>
    <property type="match status" value="1"/>
</dbReference>
<dbReference type="NCBIfam" id="NF002834">
    <property type="entry name" value="PRK03011.1-5"/>
    <property type="match status" value="1"/>
</dbReference>
<evidence type="ECO:0000256" key="4">
    <source>
        <dbReference type="ARBA" id="ARBA00022679"/>
    </source>
</evidence>
<dbReference type="Gene3D" id="3.30.420.40">
    <property type="match status" value="2"/>
</dbReference>
<dbReference type="NCBIfam" id="TIGR02707">
    <property type="entry name" value="butyr_kinase"/>
    <property type="match status" value="1"/>
</dbReference>
<keyword evidence="5 9" id="KW-0547">Nucleotide-binding</keyword>
<evidence type="ECO:0000256" key="10">
    <source>
        <dbReference type="RuleBase" id="RU003835"/>
    </source>
</evidence>
<dbReference type="InterPro" id="IPR043129">
    <property type="entry name" value="ATPase_NBD"/>
</dbReference>
<comment type="similarity">
    <text evidence="2 9 10">Belongs to the acetokinase family.</text>
</comment>
<proteinExistence type="inferred from homology"/>
<reference evidence="11 12" key="1">
    <citation type="submission" date="2015-01" db="EMBL/GenBank/DDBJ databases">
        <title>Desulfovibrio sp. JC271 draft genome sequence.</title>
        <authorList>
            <person name="Shivani Y."/>
            <person name="Subhash Y."/>
            <person name="Sasikala C."/>
            <person name="Ramana C.V."/>
        </authorList>
    </citation>
    <scope>NUCLEOTIDE SEQUENCE [LARGE SCALE GENOMIC DNA]</scope>
    <source>
        <strain evidence="11 12">JC271</strain>
    </source>
</reference>
<comment type="catalytic activity">
    <reaction evidence="8 9">
        <text>butanoate + ATP = butanoyl phosphate + ADP</text>
        <dbReference type="Rhea" id="RHEA:13585"/>
        <dbReference type="ChEBI" id="CHEBI:17968"/>
        <dbReference type="ChEBI" id="CHEBI:30616"/>
        <dbReference type="ChEBI" id="CHEBI:58079"/>
        <dbReference type="ChEBI" id="CHEBI:456216"/>
        <dbReference type="EC" id="2.7.2.7"/>
    </reaction>
</comment>
<evidence type="ECO:0000256" key="6">
    <source>
        <dbReference type="ARBA" id="ARBA00022777"/>
    </source>
</evidence>
<keyword evidence="6 9" id="KW-0418">Kinase</keyword>
<evidence type="ECO:0000313" key="12">
    <source>
        <dbReference type="Proteomes" id="UP000091979"/>
    </source>
</evidence>
<keyword evidence="7 9" id="KW-0067">ATP-binding</keyword>
<name>A0A1B7XE06_9BACT</name>
<evidence type="ECO:0000256" key="7">
    <source>
        <dbReference type="ARBA" id="ARBA00022840"/>
    </source>
</evidence>
<dbReference type="GO" id="GO:0005737">
    <property type="term" value="C:cytoplasm"/>
    <property type="evidence" value="ECO:0007669"/>
    <property type="project" value="UniProtKB-SubCell"/>
</dbReference>
<evidence type="ECO:0000256" key="8">
    <source>
        <dbReference type="ARBA" id="ARBA00048596"/>
    </source>
</evidence>
<dbReference type="GO" id="GO:0047761">
    <property type="term" value="F:butyrate kinase activity"/>
    <property type="evidence" value="ECO:0007669"/>
    <property type="project" value="UniProtKB-UniRule"/>
</dbReference>
<evidence type="ECO:0000256" key="3">
    <source>
        <dbReference type="ARBA" id="ARBA00022490"/>
    </source>
</evidence>
<dbReference type="EC" id="2.7.2.7" evidence="9"/>
<dbReference type="AlphaFoldDB" id="A0A1B7XE06"/>
<dbReference type="GO" id="GO:0005524">
    <property type="term" value="F:ATP binding"/>
    <property type="evidence" value="ECO:0007669"/>
    <property type="project" value="UniProtKB-KW"/>
</dbReference>
<dbReference type="CDD" id="cd24011">
    <property type="entry name" value="ASKHA_NBD_BK"/>
    <property type="match status" value="1"/>
</dbReference>
<comment type="subcellular location">
    <subcellularLocation>
        <location evidence="1 9">Cytoplasm</location>
    </subcellularLocation>
</comment>
<evidence type="ECO:0000256" key="2">
    <source>
        <dbReference type="ARBA" id="ARBA00008748"/>
    </source>
</evidence>
<dbReference type="GO" id="GO:0008776">
    <property type="term" value="F:acetate kinase activity"/>
    <property type="evidence" value="ECO:0007669"/>
    <property type="project" value="TreeGrafter"/>
</dbReference>
<dbReference type="InterPro" id="IPR011245">
    <property type="entry name" value="Butyrate_kin"/>
</dbReference>
<dbReference type="PIRSF" id="PIRSF036458">
    <property type="entry name" value="Butyrate_kin"/>
    <property type="match status" value="1"/>
</dbReference>
<dbReference type="PATRIC" id="fig|1560234.3.peg.285"/>
<evidence type="ECO:0000313" key="11">
    <source>
        <dbReference type="EMBL" id="OBQ52386.1"/>
    </source>
</evidence>
<gene>
    <name evidence="9" type="primary">buk</name>
    <name evidence="11" type="ORF">SP90_07340</name>
</gene>
<evidence type="ECO:0000256" key="5">
    <source>
        <dbReference type="ARBA" id="ARBA00022741"/>
    </source>
</evidence>
<dbReference type="OrthoDB" id="9771859at2"/>
<dbReference type="HAMAP" id="MF_00542">
    <property type="entry name" value="Butyrate_kinase"/>
    <property type="match status" value="1"/>
</dbReference>
<comment type="caution">
    <text evidence="11">The sequence shown here is derived from an EMBL/GenBank/DDBJ whole genome shotgun (WGS) entry which is preliminary data.</text>
</comment>
<dbReference type="Pfam" id="PF00871">
    <property type="entry name" value="Acetate_kinase"/>
    <property type="match status" value="1"/>
</dbReference>
<dbReference type="RefSeq" id="WP_066854114.1">
    <property type="nucleotide sequence ID" value="NZ_JXMS01000010.1"/>
</dbReference>
<dbReference type="GO" id="GO:0006083">
    <property type="term" value="P:acetate metabolic process"/>
    <property type="evidence" value="ECO:0007669"/>
    <property type="project" value="TreeGrafter"/>
</dbReference>
<dbReference type="PROSITE" id="PS01075">
    <property type="entry name" value="ACETATE_KINASE_1"/>
    <property type="match status" value="1"/>
</dbReference>
<keyword evidence="4 9" id="KW-0808">Transferase</keyword>
<dbReference type="InterPro" id="IPR023865">
    <property type="entry name" value="Aliphatic_acid_kinase_CS"/>
</dbReference>